<organism evidence="4 5">
    <name type="scientific">Pelobates cultripes</name>
    <name type="common">Western spadefoot toad</name>
    <dbReference type="NCBI Taxonomy" id="61616"/>
    <lineage>
        <taxon>Eukaryota</taxon>
        <taxon>Metazoa</taxon>
        <taxon>Chordata</taxon>
        <taxon>Craniata</taxon>
        <taxon>Vertebrata</taxon>
        <taxon>Euteleostomi</taxon>
        <taxon>Amphibia</taxon>
        <taxon>Batrachia</taxon>
        <taxon>Anura</taxon>
        <taxon>Pelobatoidea</taxon>
        <taxon>Pelobatidae</taxon>
        <taxon>Pelobates</taxon>
    </lineage>
</organism>
<sequence length="396" mass="44358">MDQQEGPVSEVQPEEDVQSAANSSRVEFKRAREKGKRRSLHPSKRGYKCSSYGCTRTFLKMQELITHVSVHYKPTESLKDKLFLCSVSGCGEAVDSMQELMNHLKVHYKPNRYFKCENCMQHFRTHRSLFKHLHVCVDSNSNAVALSAQPPPPLADPKATGTEEPAQKHQSVIRCLKKVVPVSPTDDPITQSRTPSSSSLPDDIRQSMSSLVSQSSNPFSLLDPSLLASRFPSPASVVGSYLPFLHPSAYTTQGSIPQRLRPFLGNQVLPASNAIWKKNQGHSTNSRILWEHTRDSYNCMQCTFSTESRNQMTKHIEEQHKSPQNRLQGEIEYDLEALPFSPKPCLQSLVCYLVIAASGTEEDKPDNGSYGSSFSSICVNHLELDFMEVGLSREQV</sequence>
<dbReference type="PROSITE" id="PS00028">
    <property type="entry name" value="ZINC_FINGER_C2H2_1"/>
    <property type="match status" value="2"/>
</dbReference>
<dbReference type="InterPro" id="IPR039882">
    <property type="entry name" value="ZN414"/>
</dbReference>
<keyword evidence="1" id="KW-0862">Zinc</keyword>
<keyword evidence="1" id="KW-0479">Metal-binding</keyword>
<gene>
    <name evidence="4" type="ORF">PECUL_23A050561</name>
</gene>
<dbReference type="EMBL" id="OW240916">
    <property type="protein sequence ID" value="CAH2292418.1"/>
    <property type="molecule type" value="Genomic_DNA"/>
</dbReference>
<feature type="compositionally biased region" description="Basic residues" evidence="2">
    <location>
        <begin position="31"/>
        <end position="46"/>
    </location>
</feature>
<feature type="domain" description="C2H2-type" evidence="3">
    <location>
        <begin position="83"/>
        <end position="112"/>
    </location>
</feature>
<evidence type="ECO:0000256" key="1">
    <source>
        <dbReference type="PROSITE-ProRule" id="PRU00042"/>
    </source>
</evidence>
<feature type="compositionally biased region" description="Polar residues" evidence="2">
    <location>
        <begin position="188"/>
        <end position="200"/>
    </location>
</feature>
<keyword evidence="1" id="KW-0863">Zinc-finger</keyword>
<feature type="region of interest" description="Disordered" evidence="2">
    <location>
        <begin position="147"/>
        <end position="171"/>
    </location>
</feature>
<evidence type="ECO:0000313" key="4">
    <source>
        <dbReference type="EMBL" id="CAH2292418.1"/>
    </source>
</evidence>
<dbReference type="InterPro" id="IPR031799">
    <property type="entry name" value="Znf-C2H2_ribbon"/>
</dbReference>
<dbReference type="Proteomes" id="UP001295444">
    <property type="component" value="Chromosome 05"/>
</dbReference>
<evidence type="ECO:0000313" key="5">
    <source>
        <dbReference type="Proteomes" id="UP001295444"/>
    </source>
</evidence>
<dbReference type="PANTHER" id="PTHR21695:SF0">
    <property type="entry name" value="ZINC FINGER PROTEIN 414"/>
    <property type="match status" value="1"/>
</dbReference>
<evidence type="ECO:0000259" key="3">
    <source>
        <dbReference type="PROSITE" id="PS50157"/>
    </source>
</evidence>
<dbReference type="PROSITE" id="PS50157">
    <property type="entry name" value="ZINC_FINGER_C2H2_2"/>
    <property type="match status" value="3"/>
</dbReference>
<dbReference type="GO" id="GO:0008270">
    <property type="term" value="F:zinc ion binding"/>
    <property type="evidence" value="ECO:0007669"/>
    <property type="project" value="UniProtKB-KW"/>
</dbReference>
<dbReference type="Gene3D" id="3.30.160.60">
    <property type="entry name" value="Classic Zinc Finger"/>
    <property type="match status" value="1"/>
</dbReference>
<dbReference type="Pfam" id="PF15909">
    <property type="entry name" value="zf-C2H2_8"/>
    <property type="match status" value="1"/>
</dbReference>
<evidence type="ECO:0000256" key="2">
    <source>
        <dbReference type="SAM" id="MobiDB-lite"/>
    </source>
</evidence>
<dbReference type="InterPro" id="IPR013087">
    <property type="entry name" value="Znf_C2H2_type"/>
</dbReference>
<reference evidence="4" key="1">
    <citation type="submission" date="2022-03" db="EMBL/GenBank/DDBJ databases">
        <authorList>
            <person name="Alioto T."/>
            <person name="Alioto T."/>
            <person name="Gomez Garrido J."/>
        </authorList>
    </citation>
    <scope>NUCLEOTIDE SEQUENCE</scope>
</reference>
<proteinExistence type="predicted"/>
<feature type="region of interest" description="Disordered" evidence="2">
    <location>
        <begin position="1"/>
        <end position="46"/>
    </location>
</feature>
<name>A0AAD1W891_PELCU</name>
<feature type="domain" description="C2H2-type" evidence="3">
    <location>
        <begin position="47"/>
        <end position="76"/>
    </location>
</feature>
<accession>A0AAD1W891</accession>
<dbReference type="PANTHER" id="PTHR21695">
    <property type="entry name" value="ZINC FINGER PROTEIN 414"/>
    <property type="match status" value="1"/>
</dbReference>
<feature type="domain" description="C2H2-type" evidence="3">
    <location>
        <begin position="114"/>
        <end position="143"/>
    </location>
</feature>
<protein>
    <submittedName>
        <fullName evidence="4">Zinc finger 414 isoform X2</fullName>
    </submittedName>
</protein>
<dbReference type="SMART" id="SM00355">
    <property type="entry name" value="ZnF_C2H2"/>
    <property type="match status" value="4"/>
</dbReference>
<feature type="region of interest" description="Disordered" evidence="2">
    <location>
        <begin position="183"/>
        <end position="209"/>
    </location>
</feature>
<dbReference type="AlphaFoldDB" id="A0AAD1W891"/>
<keyword evidence="5" id="KW-1185">Reference proteome</keyword>